<evidence type="ECO:0000313" key="6">
    <source>
        <dbReference type="Proteomes" id="UP000252884"/>
    </source>
</evidence>
<dbReference type="EMBL" id="QPJK01000005">
    <property type="protein sequence ID" value="RCW70212.1"/>
    <property type="molecule type" value="Genomic_DNA"/>
</dbReference>
<dbReference type="PROSITE" id="PS50110">
    <property type="entry name" value="RESPONSE_REGULATORY"/>
    <property type="match status" value="1"/>
</dbReference>
<proteinExistence type="predicted"/>
<dbReference type="SUPFAM" id="SSF81606">
    <property type="entry name" value="PP2C-like"/>
    <property type="match status" value="1"/>
</dbReference>
<dbReference type="InterPro" id="IPR011006">
    <property type="entry name" value="CheY-like_superfamily"/>
</dbReference>
<dbReference type="GO" id="GO:0016791">
    <property type="term" value="F:phosphatase activity"/>
    <property type="evidence" value="ECO:0007669"/>
    <property type="project" value="TreeGrafter"/>
</dbReference>
<dbReference type="SMART" id="SM00448">
    <property type="entry name" value="REC"/>
    <property type="match status" value="1"/>
</dbReference>
<feature type="region of interest" description="Disordered" evidence="3">
    <location>
        <begin position="1"/>
        <end position="21"/>
    </location>
</feature>
<dbReference type="Pfam" id="PF07228">
    <property type="entry name" value="SpoIIE"/>
    <property type="match status" value="1"/>
</dbReference>
<keyword evidence="2" id="KW-0597">Phosphoprotein</keyword>
<feature type="modified residue" description="4-aspartylphosphate" evidence="2">
    <location>
        <position position="73"/>
    </location>
</feature>
<organism evidence="5 6">
    <name type="scientific">Pseudorhodoferax soli</name>
    <dbReference type="NCBI Taxonomy" id="545864"/>
    <lineage>
        <taxon>Bacteria</taxon>
        <taxon>Pseudomonadati</taxon>
        <taxon>Pseudomonadota</taxon>
        <taxon>Betaproteobacteria</taxon>
        <taxon>Burkholderiales</taxon>
        <taxon>Comamonadaceae</taxon>
    </lineage>
</organism>
<evidence type="ECO:0000256" key="1">
    <source>
        <dbReference type="ARBA" id="ARBA00022801"/>
    </source>
</evidence>
<gene>
    <name evidence="5" type="ORF">DES41_105153</name>
</gene>
<evidence type="ECO:0000259" key="4">
    <source>
        <dbReference type="PROSITE" id="PS50110"/>
    </source>
</evidence>
<dbReference type="PANTHER" id="PTHR43156:SF2">
    <property type="entry name" value="STAGE II SPORULATION PROTEIN E"/>
    <property type="match status" value="1"/>
</dbReference>
<dbReference type="SUPFAM" id="SSF52172">
    <property type="entry name" value="CheY-like"/>
    <property type="match status" value="1"/>
</dbReference>
<reference evidence="5 6" key="1">
    <citation type="submission" date="2018-07" db="EMBL/GenBank/DDBJ databases">
        <title>Genomic Encyclopedia of Type Strains, Phase IV (KMG-IV): sequencing the most valuable type-strain genomes for metagenomic binning, comparative biology and taxonomic classification.</title>
        <authorList>
            <person name="Goeker M."/>
        </authorList>
    </citation>
    <scope>NUCLEOTIDE SEQUENCE [LARGE SCALE GENOMIC DNA]</scope>
    <source>
        <strain evidence="5 6">DSM 21634</strain>
    </source>
</reference>
<comment type="caution">
    <text evidence="5">The sequence shown here is derived from an EMBL/GenBank/DDBJ whole genome shotgun (WGS) entry which is preliminary data.</text>
</comment>
<feature type="domain" description="Response regulatory" evidence="4">
    <location>
        <begin position="24"/>
        <end position="140"/>
    </location>
</feature>
<dbReference type="OrthoDB" id="9802500at2"/>
<protein>
    <submittedName>
        <fullName evidence="5">Sigma-B regulation protein RsbU (Phosphoserine phosphatase)</fullName>
    </submittedName>
</protein>
<dbReference type="InterPro" id="IPR036457">
    <property type="entry name" value="PPM-type-like_dom_sf"/>
</dbReference>
<dbReference type="Pfam" id="PF00072">
    <property type="entry name" value="Response_reg"/>
    <property type="match status" value="1"/>
</dbReference>
<keyword evidence="1" id="KW-0378">Hydrolase</keyword>
<dbReference type="GO" id="GO:0000160">
    <property type="term" value="P:phosphorelay signal transduction system"/>
    <property type="evidence" value="ECO:0007669"/>
    <property type="project" value="InterPro"/>
</dbReference>
<accession>A0A368XQC3</accession>
<sequence length="402" mass="42545">MPTASALPSPEGGAGGAGPERPMRILVVDDLELNRDLLVRRLARLGHATGTANNGRDALAQLRAQDWDLVLLDITMPEMDGYTALQQIRADARLAQLPVVMVSAIDETDSVVRCLELGADDYVSKPFNPVVLQARIESSLAKKRLQDHRSQLLAALSRELQIGQRIQLGFLPAQLPQLAGWSLGASCVPARQVGGDFYDAYVLPTGAVAMLVADVCDKGVGAALYMALFRTLLRAVASHTVAAETPQATLVRSVAFTNDYIANVHGHENMFATLFFALLEPGSGQLHYLNAGHEAPFLCQHAGGEMERLGTTGPAVGLMAGKRCTVRSLSLEPGARLLLYTDGATEARGPSGTFGEEALVRALAAPAVGAQPLVDGVCAALAAHVGGFEAHDDVTLFGLVRE</sequence>
<evidence type="ECO:0000256" key="2">
    <source>
        <dbReference type="PROSITE-ProRule" id="PRU00169"/>
    </source>
</evidence>
<dbReference type="InterPro" id="IPR052016">
    <property type="entry name" value="Bact_Sigma-Reg"/>
</dbReference>
<evidence type="ECO:0000313" key="5">
    <source>
        <dbReference type="EMBL" id="RCW70212.1"/>
    </source>
</evidence>
<evidence type="ECO:0000256" key="3">
    <source>
        <dbReference type="SAM" id="MobiDB-lite"/>
    </source>
</evidence>
<dbReference type="RefSeq" id="WP_114469173.1">
    <property type="nucleotide sequence ID" value="NZ_QPJK01000005.1"/>
</dbReference>
<dbReference type="Gene3D" id="3.60.40.10">
    <property type="entry name" value="PPM-type phosphatase domain"/>
    <property type="match status" value="1"/>
</dbReference>
<name>A0A368XQC3_9BURK</name>
<dbReference type="InterPro" id="IPR001789">
    <property type="entry name" value="Sig_transdc_resp-reg_receiver"/>
</dbReference>
<dbReference type="SMART" id="SM00331">
    <property type="entry name" value="PP2C_SIG"/>
    <property type="match status" value="1"/>
</dbReference>
<keyword evidence="6" id="KW-1185">Reference proteome</keyword>
<dbReference type="PANTHER" id="PTHR43156">
    <property type="entry name" value="STAGE II SPORULATION PROTEIN E-RELATED"/>
    <property type="match status" value="1"/>
</dbReference>
<dbReference type="InterPro" id="IPR001932">
    <property type="entry name" value="PPM-type_phosphatase-like_dom"/>
</dbReference>
<dbReference type="Proteomes" id="UP000252884">
    <property type="component" value="Unassembled WGS sequence"/>
</dbReference>
<dbReference type="Gene3D" id="3.40.50.2300">
    <property type="match status" value="1"/>
</dbReference>
<dbReference type="AlphaFoldDB" id="A0A368XQC3"/>